<name>A0A8S3E4T2_9BILA</name>
<evidence type="ECO:0000313" key="1">
    <source>
        <dbReference type="EMBL" id="CAF5058951.1"/>
    </source>
</evidence>
<dbReference type="EMBL" id="CAJOBJ010233003">
    <property type="protein sequence ID" value="CAF5058951.1"/>
    <property type="molecule type" value="Genomic_DNA"/>
</dbReference>
<protein>
    <submittedName>
        <fullName evidence="1">Uncharacterized protein</fullName>
    </submittedName>
</protein>
<evidence type="ECO:0000313" key="2">
    <source>
        <dbReference type="Proteomes" id="UP000681720"/>
    </source>
</evidence>
<dbReference type="AlphaFoldDB" id="A0A8S3E4T2"/>
<reference evidence="1" key="1">
    <citation type="submission" date="2021-02" db="EMBL/GenBank/DDBJ databases">
        <authorList>
            <person name="Nowell W R."/>
        </authorList>
    </citation>
    <scope>NUCLEOTIDE SEQUENCE</scope>
</reference>
<feature type="non-terminal residue" evidence="1">
    <location>
        <position position="1"/>
    </location>
</feature>
<organism evidence="1 2">
    <name type="scientific">Rotaria magnacalcarata</name>
    <dbReference type="NCBI Taxonomy" id="392030"/>
    <lineage>
        <taxon>Eukaryota</taxon>
        <taxon>Metazoa</taxon>
        <taxon>Spiralia</taxon>
        <taxon>Gnathifera</taxon>
        <taxon>Rotifera</taxon>
        <taxon>Eurotatoria</taxon>
        <taxon>Bdelloidea</taxon>
        <taxon>Philodinida</taxon>
        <taxon>Philodinidae</taxon>
        <taxon>Rotaria</taxon>
    </lineage>
</organism>
<gene>
    <name evidence="1" type="ORF">GIL414_LOCUS60399</name>
</gene>
<feature type="non-terminal residue" evidence="1">
    <location>
        <position position="128"/>
    </location>
</feature>
<sequence length="128" mass="15562">MNDKTNEIIIQRADTITEMNFEYQPVTFIYRDKKNELNIILNCKRKQSDLYQLEDLVQADCLTPIMYLLKRQQNLDDFFTSLTFKYQRMYQPSEYQLQEQANLSLRMLLHILFMNSDMFLRRIIMSLL</sequence>
<comment type="caution">
    <text evidence="1">The sequence shown here is derived from an EMBL/GenBank/DDBJ whole genome shotgun (WGS) entry which is preliminary data.</text>
</comment>
<accession>A0A8S3E4T2</accession>
<proteinExistence type="predicted"/>
<dbReference type="Proteomes" id="UP000681720">
    <property type="component" value="Unassembled WGS sequence"/>
</dbReference>